<reference evidence="1 2" key="2">
    <citation type="journal article" date="2022" name="Mol. Ecol. Resour.">
        <title>The genomes of chicory, endive, great burdock and yacon provide insights into Asteraceae paleo-polyploidization history and plant inulin production.</title>
        <authorList>
            <person name="Fan W."/>
            <person name="Wang S."/>
            <person name="Wang H."/>
            <person name="Wang A."/>
            <person name="Jiang F."/>
            <person name="Liu H."/>
            <person name="Zhao H."/>
            <person name="Xu D."/>
            <person name="Zhang Y."/>
        </authorList>
    </citation>
    <scope>NUCLEOTIDE SEQUENCE [LARGE SCALE GENOMIC DNA]</scope>
    <source>
        <strain evidence="2">cv. Punajuju</strain>
        <tissue evidence="1">Leaves</tissue>
    </source>
</reference>
<accession>A0ACB8YWA3</accession>
<dbReference type="Proteomes" id="UP001055811">
    <property type="component" value="Linkage Group LG09"/>
</dbReference>
<evidence type="ECO:0000313" key="1">
    <source>
        <dbReference type="EMBL" id="KAI3689562.1"/>
    </source>
</evidence>
<keyword evidence="2" id="KW-1185">Reference proteome</keyword>
<organism evidence="1 2">
    <name type="scientific">Cichorium intybus</name>
    <name type="common">Chicory</name>
    <dbReference type="NCBI Taxonomy" id="13427"/>
    <lineage>
        <taxon>Eukaryota</taxon>
        <taxon>Viridiplantae</taxon>
        <taxon>Streptophyta</taxon>
        <taxon>Embryophyta</taxon>
        <taxon>Tracheophyta</taxon>
        <taxon>Spermatophyta</taxon>
        <taxon>Magnoliopsida</taxon>
        <taxon>eudicotyledons</taxon>
        <taxon>Gunneridae</taxon>
        <taxon>Pentapetalae</taxon>
        <taxon>asterids</taxon>
        <taxon>campanulids</taxon>
        <taxon>Asterales</taxon>
        <taxon>Asteraceae</taxon>
        <taxon>Cichorioideae</taxon>
        <taxon>Cichorieae</taxon>
        <taxon>Cichoriinae</taxon>
        <taxon>Cichorium</taxon>
    </lineage>
</organism>
<name>A0ACB8YWA3_CICIN</name>
<reference evidence="2" key="1">
    <citation type="journal article" date="2022" name="Mol. Ecol. Resour.">
        <title>The genomes of chicory, endive, great burdock and yacon provide insights into Asteraceae palaeo-polyploidization history and plant inulin production.</title>
        <authorList>
            <person name="Fan W."/>
            <person name="Wang S."/>
            <person name="Wang H."/>
            <person name="Wang A."/>
            <person name="Jiang F."/>
            <person name="Liu H."/>
            <person name="Zhao H."/>
            <person name="Xu D."/>
            <person name="Zhang Y."/>
        </authorList>
    </citation>
    <scope>NUCLEOTIDE SEQUENCE [LARGE SCALE GENOMIC DNA]</scope>
    <source>
        <strain evidence="2">cv. Punajuju</strain>
    </source>
</reference>
<sequence>MIQAPCPIGNPPSQEGVGICHLMRKENKLTINIHYGKPFVRFVADDMKLFGAINESSSIYFYPLSLRYSL</sequence>
<protein>
    <submittedName>
        <fullName evidence="1">Uncharacterized protein</fullName>
    </submittedName>
</protein>
<dbReference type="EMBL" id="CM042017">
    <property type="protein sequence ID" value="KAI3689562.1"/>
    <property type="molecule type" value="Genomic_DNA"/>
</dbReference>
<gene>
    <name evidence="1" type="ORF">L2E82_47523</name>
</gene>
<comment type="caution">
    <text evidence="1">The sequence shown here is derived from an EMBL/GenBank/DDBJ whole genome shotgun (WGS) entry which is preliminary data.</text>
</comment>
<evidence type="ECO:0000313" key="2">
    <source>
        <dbReference type="Proteomes" id="UP001055811"/>
    </source>
</evidence>
<proteinExistence type="predicted"/>